<dbReference type="PANTHER" id="PTHR12385:SF14">
    <property type="entry name" value="CHOLINE TRANSPORTER-LIKE 2"/>
    <property type="match status" value="1"/>
</dbReference>
<dbReference type="InterPro" id="IPR007603">
    <property type="entry name" value="Choline_transptr-like"/>
</dbReference>
<comment type="similarity">
    <text evidence="2 7">Belongs to the CTL (choline transporter-like) family.</text>
</comment>
<proteinExistence type="inferred from homology"/>
<keyword evidence="4 7" id="KW-1133">Transmembrane helix</keyword>
<feature type="transmembrane region" description="Helical" evidence="7">
    <location>
        <begin position="33"/>
        <end position="54"/>
    </location>
</feature>
<keyword evidence="6" id="KW-0325">Glycoprotein</keyword>
<keyword evidence="9" id="KW-1185">Reference proteome</keyword>
<comment type="function">
    <text evidence="7">Choline transporter.</text>
</comment>
<dbReference type="PANTHER" id="PTHR12385">
    <property type="entry name" value="CHOLINE TRANSPORTER-LIKE (SLC FAMILY 44)"/>
    <property type="match status" value="1"/>
</dbReference>
<feature type="transmembrane region" description="Helical" evidence="7">
    <location>
        <begin position="233"/>
        <end position="251"/>
    </location>
</feature>
<feature type="transmembrane region" description="Helical" evidence="7">
    <location>
        <begin position="595"/>
        <end position="615"/>
    </location>
</feature>
<dbReference type="Pfam" id="PF04515">
    <property type="entry name" value="Choline_transpo"/>
    <property type="match status" value="1"/>
</dbReference>
<dbReference type="EMBL" id="JABFTP020000103">
    <property type="protein sequence ID" value="KAL3276790.1"/>
    <property type="molecule type" value="Genomic_DNA"/>
</dbReference>
<evidence type="ECO:0000256" key="1">
    <source>
        <dbReference type="ARBA" id="ARBA00004141"/>
    </source>
</evidence>
<evidence type="ECO:0000256" key="7">
    <source>
        <dbReference type="RuleBase" id="RU368066"/>
    </source>
</evidence>
<dbReference type="GO" id="GO:0005886">
    <property type="term" value="C:plasma membrane"/>
    <property type="evidence" value="ECO:0007669"/>
    <property type="project" value="UniProtKB-SubCell"/>
</dbReference>
<feature type="transmembrane region" description="Helical" evidence="7">
    <location>
        <begin position="356"/>
        <end position="378"/>
    </location>
</feature>
<comment type="subcellular location">
    <subcellularLocation>
        <location evidence="7">Cell membrane</location>
        <topology evidence="7">Multi-pass membrane protein</topology>
    </subcellularLocation>
    <subcellularLocation>
        <location evidence="1">Membrane</location>
        <topology evidence="1">Multi-pass membrane protein</topology>
    </subcellularLocation>
</comment>
<evidence type="ECO:0000256" key="5">
    <source>
        <dbReference type="ARBA" id="ARBA00023136"/>
    </source>
</evidence>
<evidence type="ECO:0000313" key="9">
    <source>
        <dbReference type="Proteomes" id="UP001516400"/>
    </source>
</evidence>
<evidence type="ECO:0000256" key="3">
    <source>
        <dbReference type="ARBA" id="ARBA00022692"/>
    </source>
</evidence>
<accession>A0ABD2NE60</accession>
<dbReference type="GO" id="GO:0022857">
    <property type="term" value="F:transmembrane transporter activity"/>
    <property type="evidence" value="ECO:0007669"/>
    <property type="project" value="UniProtKB-UniRule"/>
</dbReference>
<feature type="transmembrane region" description="Helical" evidence="7">
    <location>
        <begin position="304"/>
        <end position="327"/>
    </location>
</feature>
<feature type="transmembrane region" description="Helical" evidence="7">
    <location>
        <begin position="635"/>
        <end position="653"/>
    </location>
</feature>
<feature type="transmembrane region" description="Helical" evidence="7">
    <location>
        <begin position="493"/>
        <end position="517"/>
    </location>
</feature>
<evidence type="ECO:0000256" key="2">
    <source>
        <dbReference type="ARBA" id="ARBA00007168"/>
    </source>
</evidence>
<feature type="transmembrane region" description="Helical" evidence="7">
    <location>
        <begin position="257"/>
        <end position="279"/>
    </location>
</feature>
<sequence length="696" mass="79261">MAHDIDDPGKYGQPIPHDPHFSGPLKYRSCTDIIFLLLFLTFFGCWIAIGLYAFHNGDPTAILTPKDSNGLRCGVDSSVKDKPYLFFFDLTQCIGPSVPFLGCPTPQVCVTKCPNETFYVTSDPVNPDKLICRDNVPNNRKKPDGIECAKWYLPSVPVLKRCLYNVADLKIQKRVNPNARGDEVDIVKKHLNAISMWLTIIIQKGIGFVTNMEALHQVGQNVVDDLMESWKKIAVGLLVSLFVTLVYIMMLRWTAGVMVWVSIIGVIVALSLGTYCSAVKYRDALQQEKNMDPDAESLHSLKKYFWLTALIICSVSLLIILLITIFLRKRISLAIALIEEGSKAISSVTSVFVFPIFPWILQIVVICFAIAVALMLTTTGTPLFKLKKLNSSAQLIYPKCSLELDQICNPDNDTTTTILRDCPDLVCKLIRVVHHKYYDYMHWFNIVGFFWYSFFVSAFGQMVLACVFATWYWTKPRYKLPFFAVTSSTLTVLRYHIGTLAFGSLIITICRMIRLVLEYIDRKLKKYNNEVTRAIMCLLKCFFWCLEKFLKFINTNAYIMCAIHGKNFCTSAREAFMLLMRNILRVFVLDKVTDFLFFISSLLISVGVGILAYLVFATDMTPIDNSNLNYVEVPIAVIVICTYFISTIFFNVYSMAVDTLFLCFLEDCERNDGSPDRPYYMSKDLMKIFGKKNKVE</sequence>
<keyword evidence="3 7" id="KW-0812">Transmembrane</keyword>
<protein>
    <recommendedName>
        <fullName evidence="7">Choline transporter-like protein</fullName>
    </recommendedName>
</protein>
<reference evidence="8 9" key="1">
    <citation type="journal article" date="2021" name="BMC Biol.">
        <title>Horizontally acquired antibacterial genes associated with adaptive radiation of ladybird beetles.</title>
        <authorList>
            <person name="Li H.S."/>
            <person name="Tang X.F."/>
            <person name="Huang Y.H."/>
            <person name="Xu Z.Y."/>
            <person name="Chen M.L."/>
            <person name="Du X.Y."/>
            <person name="Qiu B.Y."/>
            <person name="Chen P.T."/>
            <person name="Zhang W."/>
            <person name="Slipinski A."/>
            <person name="Escalona H.E."/>
            <person name="Waterhouse R.M."/>
            <person name="Zwick A."/>
            <person name="Pang H."/>
        </authorList>
    </citation>
    <scope>NUCLEOTIDE SEQUENCE [LARGE SCALE GENOMIC DNA]</scope>
    <source>
        <strain evidence="8">SYSU2018</strain>
    </source>
</reference>
<comment type="caution">
    <text evidence="8">The sequence shown here is derived from an EMBL/GenBank/DDBJ whole genome shotgun (WGS) entry which is preliminary data.</text>
</comment>
<gene>
    <name evidence="8" type="ORF">HHI36_012155</name>
</gene>
<name>A0ABD2NE60_9CUCU</name>
<feature type="transmembrane region" description="Helical" evidence="7">
    <location>
        <begin position="449"/>
        <end position="473"/>
    </location>
</feature>
<organism evidence="8 9">
    <name type="scientific">Cryptolaemus montrouzieri</name>
    <dbReference type="NCBI Taxonomy" id="559131"/>
    <lineage>
        <taxon>Eukaryota</taxon>
        <taxon>Metazoa</taxon>
        <taxon>Ecdysozoa</taxon>
        <taxon>Arthropoda</taxon>
        <taxon>Hexapoda</taxon>
        <taxon>Insecta</taxon>
        <taxon>Pterygota</taxon>
        <taxon>Neoptera</taxon>
        <taxon>Endopterygota</taxon>
        <taxon>Coleoptera</taxon>
        <taxon>Polyphaga</taxon>
        <taxon>Cucujiformia</taxon>
        <taxon>Coccinelloidea</taxon>
        <taxon>Coccinellidae</taxon>
        <taxon>Scymninae</taxon>
        <taxon>Scymnini</taxon>
        <taxon>Cryptolaemus</taxon>
    </lineage>
</organism>
<evidence type="ECO:0000256" key="4">
    <source>
        <dbReference type="ARBA" id="ARBA00022989"/>
    </source>
</evidence>
<evidence type="ECO:0000313" key="8">
    <source>
        <dbReference type="EMBL" id="KAL3276790.1"/>
    </source>
</evidence>
<dbReference type="Proteomes" id="UP001516400">
    <property type="component" value="Unassembled WGS sequence"/>
</dbReference>
<keyword evidence="5 7" id="KW-0472">Membrane</keyword>
<dbReference type="AlphaFoldDB" id="A0ABD2NE60"/>
<evidence type="ECO:0000256" key="6">
    <source>
        <dbReference type="ARBA" id="ARBA00023180"/>
    </source>
</evidence>